<name>A0A1W1XN21_9NEIS</name>
<proteinExistence type="predicted"/>
<evidence type="ECO:0000313" key="2">
    <source>
        <dbReference type="EMBL" id="SMC25389.1"/>
    </source>
</evidence>
<gene>
    <name evidence="2" type="ORF">SAMN02745857_02154</name>
</gene>
<keyword evidence="3" id="KW-1185">Reference proteome</keyword>
<accession>A0A1W1XN21</accession>
<organism evidence="2 3">
    <name type="scientific">Andreprevotia lacus DSM 23236</name>
    <dbReference type="NCBI Taxonomy" id="1121001"/>
    <lineage>
        <taxon>Bacteria</taxon>
        <taxon>Pseudomonadati</taxon>
        <taxon>Pseudomonadota</taxon>
        <taxon>Betaproteobacteria</taxon>
        <taxon>Neisseriales</taxon>
        <taxon>Chitinibacteraceae</taxon>
        <taxon>Andreprevotia</taxon>
    </lineage>
</organism>
<dbReference type="RefSeq" id="WP_084090804.1">
    <property type="nucleotide sequence ID" value="NZ_FWXD01000011.1"/>
</dbReference>
<dbReference type="AlphaFoldDB" id="A0A1W1XN21"/>
<evidence type="ECO:0000313" key="3">
    <source>
        <dbReference type="Proteomes" id="UP000192761"/>
    </source>
</evidence>
<evidence type="ECO:0000256" key="1">
    <source>
        <dbReference type="SAM" id="SignalP"/>
    </source>
</evidence>
<dbReference type="STRING" id="1121001.SAMN02745857_02154"/>
<protein>
    <submittedName>
        <fullName evidence="2">Uncharacterized protein</fullName>
    </submittedName>
</protein>
<sequence>MLRKITLLTCLFASAASAAQPAWVLLRADREQGGLYLDPASYHANEANQAQASFLIRLQPPFRAVNGQLVRTIARSFSADCQAGILHGGTPAFYGTDNGSGAELNPLQNDARPTLLLPWTAFVAEMRYVLCHRNGGPTLHLPPGTLPP</sequence>
<feature type="signal peptide" evidence="1">
    <location>
        <begin position="1"/>
        <end position="18"/>
    </location>
</feature>
<feature type="chain" id="PRO_5012619264" evidence="1">
    <location>
        <begin position="19"/>
        <end position="148"/>
    </location>
</feature>
<keyword evidence="1" id="KW-0732">Signal</keyword>
<dbReference type="EMBL" id="FWXD01000011">
    <property type="protein sequence ID" value="SMC25389.1"/>
    <property type="molecule type" value="Genomic_DNA"/>
</dbReference>
<dbReference type="Proteomes" id="UP000192761">
    <property type="component" value="Unassembled WGS sequence"/>
</dbReference>
<reference evidence="2 3" key="1">
    <citation type="submission" date="2017-04" db="EMBL/GenBank/DDBJ databases">
        <authorList>
            <person name="Afonso C.L."/>
            <person name="Miller P.J."/>
            <person name="Scott M.A."/>
            <person name="Spackman E."/>
            <person name="Goraichik I."/>
            <person name="Dimitrov K.M."/>
            <person name="Suarez D.L."/>
            <person name="Swayne D.E."/>
        </authorList>
    </citation>
    <scope>NUCLEOTIDE SEQUENCE [LARGE SCALE GENOMIC DNA]</scope>
    <source>
        <strain evidence="2 3">DSM 23236</strain>
    </source>
</reference>